<protein>
    <recommendedName>
        <fullName evidence="4">Cellulose-binding protein</fullName>
    </recommendedName>
</protein>
<accession>A0A372ZZ92</accession>
<feature type="compositionally biased region" description="Basic and acidic residues" evidence="1">
    <location>
        <begin position="415"/>
        <end position="426"/>
    </location>
</feature>
<organism evidence="2 3">
    <name type="scientific">Kitasatospora xanthocidica</name>
    <dbReference type="NCBI Taxonomy" id="83382"/>
    <lineage>
        <taxon>Bacteria</taxon>
        <taxon>Bacillati</taxon>
        <taxon>Actinomycetota</taxon>
        <taxon>Actinomycetes</taxon>
        <taxon>Kitasatosporales</taxon>
        <taxon>Streptomycetaceae</taxon>
        <taxon>Kitasatospora</taxon>
    </lineage>
</organism>
<keyword evidence="3" id="KW-1185">Reference proteome</keyword>
<feature type="compositionally biased region" description="Basic and acidic residues" evidence="1">
    <location>
        <begin position="182"/>
        <end position="191"/>
    </location>
</feature>
<dbReference type="AlphaFoldDB" id="A0A372ZZ92"/>
<feature type="compositionally biased region" description="Low complexity" evidence="1">
    <location>
        <begin position="172"/>
        <end position="181"/>
    </location>
</feature>
<dbReference type="RefSeq" id="WP_117489306.1">
    <property type="nucleotide sequence ID" value="NZ_QVIG01000001.1"/>
</dbReference>
<evidence type="ECO:0000256" key="1">
    <source>
        <dbReference type="SAM" id="MobiDB-lite"/>
    </source>
</evidence>
<evidence type="ECO:0000313" key="2">
    <source>
        <dbReference type="EMBL" id="RGD61111.1"/>
    </source>
</evidence>
<name>A0A372ZZ92_9ACTN</name>
<evidence type="ECO:0008006" key="4">
    <source>
        <dbReference type="Google" id="ProtNLM"/>
    </source>
</evidence>
<dbReference type="Proteomes" id="UP000263377">
    <property type="component" value="Unassembled WGS sequence"/>
</dbReference>
<feature type="region of interest" description="Disordered" evidence="1">
    <location>
        <begin position="172"/>
        <end position="219"/>
    </location>
</feature>
<comment type="caution">
    <text evidence="2">The sequence shown here is derived from an EMBL/GenBank/DDBJ whole genome shotgun (WGS) entry which is preliminary data.</text>
</comment>
<gene>
    <name evidence="2" type="ORF">DR950_28110</name>
</gene>
<dbReference type="EMBL" id="QVIG01000001">
    <property type="protein sequence ID" value="RGD61111.1"/>
    <property type="molecule type" value="Genomic_DNA"/>
</dbReference>
<evidence type="ECO:0000313" key="3">
    <source>
        <dbReference type="Proteomes" id="UP000263377"/>
    </source>
</evidence>
<feature type="compositionally biased region" description="Basic and acidic residues" evidence="1">
    <location>
        <begin position="125"/>
        <end position="157"/>
    </location>
</feature>
<feature type="region of interest" description="Disordered" evidence="1">
    <location>
        <begin position="382"/>
        <end position="428"/>
    </location>
</feature>
<proteinExistence type="predicted"/>
<sequence length="450" mass="47585">MSDAVPQYGFTQARRGYVPEQVDRALAALTAQRDEAWERLSVLGAGIRQMEARLADIRRTAEDAPEPDYQVLSEQAAGLAAMAENEARAVREKAERFAEDLRDEVYEAGQAADRAAKEYGTTTRTDADAAARRTEERTRAEAEGIRSDADRESRSARDAATAYAAKVRVAAAEASEQAEAELATRRRKADETFAAAQAKADAEDTEVSATAERRVKEAEQQRETVLNRIKQLETDAQAKADQLIEQARREAEKINAESEREQREFDTRLDTVQQHLDHIKATLASLTGAAVGQIEPEVAAAAAAAVQASGAAATTPAPRDAVADAVVDAAPVDSEADTGEIPVANLRKALAPAAPAGAKAPAAREGAATVLRTPVVGSSATRAIGGPVATGPVPPKPAAPPAEETVGGTAAVEKGAGKPSEDETRIVPKIIIVDDGSDYATPHTVSYNRR</sequence>
<reference evidence="2 3" key="1">
    <citation type="submission" date="2018-08" db="EMBL/GenBank/DDBJ databases">
        <title>Diversity &amp; Physiological Properties of Lignin-Decomposing Actinobacteria from Soil.</title>
        <authorList>
            <person name="Roh S.G."/>
            <person name="Kim S.B."/>
        </authorList>
    </citation>
    <scope>NUCLEOTIDE SEQUENCE [LARGE SCALE GENOMIC DNA]</scope>
    <source>
        <strain evidence="2 3">MMS17-GH009</strain>
    </source>
</reference>
<feature type="region of interest" description="Disordered" evidence="1">
    <location>
        <begin position="112"/>
        <end position="157"/>
    </location>
</feature>